<sequence length="57" mass="6173">MALFPGPLPGFLLFVPRGEAKSVTGKEIPAVSINHNETSEHRVTMVDRGKYQAVAAH</sequence>
<accession>A0A451A236</accession>
<reference evidence="1" key="1">
    <citation type="submission" date="2019-02" db="EMBL/GenBank/DDBJ databases">
        <authorList>
            <person name="Gruber-Vodicka R. H."/>
            <person name="Seah K. B. B."/>
        </authorList>
    </citation>
    <scope>NUCLEOTIDE SEQUENCE</scope>
    <source>
        <strain evidence="2">BECK_BY2</strain>
        <strain evidence="1">BECK_BY3</strain>
    </source>
</reference>
<dbReference type="EMBL" id="CAADFV010000196">
    <property type="protein sequence ID" value="VFK69496.1"/>
    <property type="molecule type" value="Genomic_DNA"/>
</dbReference>
<organism evidence="1">
    <name type="scientific">Candidatus Kentrum sp. TUN</name>
    <dbReference type="NCBI Taxonomy" id="2126343"/>
    <lineage>
        <taxon>Bacteria</taxon>
        <taxon>Pseudomonadati</taxon>
        <taxon>Pseudomonadota</taxon>
        <taxon>Gammaproteobacteria</taxon>
        <taxon>Candidatus Kentrum</taxon>
    </lineage>
</organism>
<gene>
    <name evidence="2" type="ORF">BECKTUN1418E_GA0071001_11967</name>
    <name evidence="1" type="ORF">BECKTUN1418F_GA0071002_11996</name>
</gene>
<dbReference type="EMBL" id="CAADFY010000199">
    <property type="protein sequence ID" value="VFK60098.1"/>
    <property type="molecule type" value="Genomic_DNA"/>
</dbReference>
<evidence type="ECO:0000313" key="2">
    <source>
        <dbReference type="EMBL" id="VFK69496.1"/>
    </source>
</evidence>
<protein>
    <submittedName>
        <fullName evidence="1">Uncharacterized protein</fullName>
    </submittedName>
</protein>
<proteinExistence type="predicted"/>
<dbReference type="AlphaFoldDB" id="A0A451A236"/>
<evidence type="ECO:0000313" key="1">
    <source>
        <dbReference type="EMBL" id="VFK60098.1"/>
    </source>
</evidence>
<name>A0A451A236_9GAMM</name>